<gene>
    <name evidence="1" type="ORF">SAMN05421770_104330</name>
</gene>
<organism evidence="1 2">
    <name type="scientific">Granulicella rosea</name>
    <dbReference type="NCBI Taxonomy" id="474952"/>
    <lineage>
        <taxon>Bacteria</taxon>
        <taxon>Pseudomonadati</taxon>
        <taxon>Acidobacteriota</taxon>
        <taxon>Terriglobia</taxon>
        <taxon>Terriglobales</taxon>
        <taxon>Acidobacteriaceae</taxon>
        <taxon>Granulicella</taxon>
    </lineage>
</organism>
<name>A0A239K6M8_9BACT</name>
<reference evidence="1 2" key="1">
    <citation type="submission" date="2017-06" db="EMBL/GenBank/DDBJ databases">
        <authorList>
            <person name="Kim H.J."/>
            <person name="Triplett B.A."/>
        </authorList>
    </citation>
    <scope>NUCLEOTIDE SEQUENCE [LARGE SCALE GENOMIC DNA]</scope>
    <source>
        <strain evidence="1 2">DSM 18704</strain>
    </source>
</reference>
<keyword evidence="2" id="KW-1185">Reference proteome</keyword>
<dbReference type="AlphaFoldDB" id="A0A239K6M8"/>
<sequence>MRRQLDREARALLTVLVAALKDVVPDDPRTFITYSQAHVRLGIRVIMGHPGRSLQEQGLNSLAQWAHESDVPAITGLIVRDAERDPGQGYFKLYGKRELSDIPWWLGEIRRSKGFDWSSYLQETQPEIESKKRIPPAPPITVASLAQPDSRFFLKSEYGPLSTDWPVVAFSSRSVGDRIQANFRPDRDFIVYTGTGDKKTADPSHRSRLLSIMRIDTTQIQATSELIPEESWAWASGRYPGQWENCFRADAGWNFLSLPYSRETLPVTYPKIGLHRGDVLEITSPELGGLLNQRLVPLVLQPVKEQQDASPATTLPPDLLSEARRIASLIFARVSISGETVSRTAPERTAPDDLVPNIHHLLQADPLLCYLCGGAMQIRPTNRLFQPSPDRIDSALGDYGPDNLRLAHLACNLGKNAASVDEFQESLEMMRQLPQ</sequence>
<proteinExistence type="predicted"/>
<dbReference type="EMBL" id="FZOU01000004">
    <property type="protein sequence ID" value="SNT13661.1"/>
    <property type="molecule type" value="Genomic_DNA"/>
</dbReference>
<evidence type="ECO:0008006" key="3">
    <source>
        <dbReference type="Google" id="ProtNLM"/>
    </source>
</evidence>
<protein>
    <recommendedName>
        <fullName evidence="3">HNH endonuclease</fullName>
    </recommendedName>
</protein>
<accession>A0A239K6M8</accession>
<dbReference type="Proteomes" id="UP000198356">
    <property type="component" value="Unassembled WGS sequence"/>
</dbReference>
<evidence type="ECO:0000313" key="1">
    <source>
        <dbReference type="EMBL" id="SNT13661.1"/>
    </source>
</evidence>
<evidence type="ECO:0000313" key="2">
    <source>
        <dbReference type="Proteomes" id="UP000198356"/>
    </source>
</evidence>